<organism evidence="1 2">
    <name type="scientific">Laccaria amethystina LaAM-08-1</name>
    <dbReference type="NCBI Taxonomy" id="1095629"/>
    <lineage>
        <taxon>Eukaryota</taxon>
        <taxon>Fungi</taxon>
        <taxon>Dikarya</taxon>
        <taxon>Basidiomycota</taxon>
        <taxon>Agaricomycotina</taxon>
        <taxon>Agaricomycetes</taxon>
        <taxon>Agaricomycetidae</taxon>
        <taxon>Agaricales</taxon>
        <taxon>Agaricineae</taxon>
        <taxon>Hydnangiaceae</taxon>
        <taxon>Laccaria</taxon>
    </lineage>
</organism>
<accession>A0A0C9YJ54</accession>
<keyword evidence="2" id="KW-1185">Reference proteome</keyword>
<name>A0A0C9YJ54_9AGAR</name>
<dbReference type="Proteomes" id="UP000054477">
    <property type="component" value="Unassembled WGS sequence"/>
</dbReference>
<dbReference type="HOGENOM" id="CLU_2688220_0_0_1"/>
<evidence type="ECO:0000313" key="2">
    <source>
        <dbReference type="Proteomes" id="UP000054477"/>
    </source>
</evidence>
<reference evidence="1 2" key="1">
    <citation type="submission" date="2014-04" db="EMBL/GenBank/DDBJ databases">
        <authorList>
            <consortium name="DOE Joint Genome Institute"/>
            <person name="Kuo A."/>
            <person name="Kohler A."/>
            <person name="Nagy L.G."/>
            <person name="Floudas D."/>
            <person name="Copeland A."/>
            <person name="Barry K.W."/>
            <person name="Cichocki N."/>
            <person name="Veneault-Fourrey C."/>
            <person name="LaButti K."/>
            <person name="Lindquist E.A."/>
            <person name="Lipzen A."/>
            <person name="Lundell T."/>
            <person name="Morin E."/>
            <person name="Murat C."/>
            <person name="Sun H."/>
            <person name="Tunlid A."/>
            <person name="Henrissat B."/>
            <person name="Grigoriev I.V."/>
            <person name="Hibbett D.S."/>
            <person name="Martin F."/>
            <person name="Nordberg H.P."/>
            <person name="Cantor M.N."/>
            <person name="Hua S.X."/>
        </authorList>
    </citation>
    <scope>NUCLEOTIDE SEQUENCE [LARGE SCALE GENOMIC DNA]</scope>
    <source>
        <strain evidence="1 2">LaAM-08-1</strain>
    </source>
</reference>
<evidence type="ECO:0000313" key="1">
    <source>
        <dbReference type="EMBL" id="KIK08103.1"/>
    </source>
</evidence>
<dbReference type="EMBL" id="KN838544">
    <property type="protein sequence ID" value="KIK08103.1"/>
    <property type="molecule type" value="Genomic_DNA"/>
</dbReference>
<sequence length="74" mass="8600">MLRGLSVENLYTYDRLLMKGLSFQTCFSSQTSSNPQIGMYSRVGWFLGGARAEGRFFQFVGRWKMINDTVYPMR</sequence>
<proteinExistence type="predicted"/>
<gene>
    <name evidence="1" type="ORF">K443DRAFT_610356</name>
</gene>
<reference evidence="2" key="2">
    <citation type="submission" date="2015-01" db="EMBL/GenBank/DDBJ databases">
        <title>Evolutionary Origins and Diversification of the Mycorrhizal Mutualists.</title>
        <authorList>
            <consortium name="DOE Joint Genome Institute"/>
            <consortium name="Mycorrhizal Genomics Consortium"/>
            <person name="Kohler A."/>
            <person name="Kuo A."/>
            <person name="Nagy L.G."/>
            <person name="Floudas D."/>
            <person name="Copeland A."/>
            <person name="Barry K.W."/>
            <person name="Cichocki N."/>
            <person name="Veneault-Fourrey C."/>
            <person name="LaButti K."/>
            <person name="Lindquist E.A."/>
            <person name="Lipzen A."/>
            <person name="Lundell T."/>
            <person name="Morin E."/>
            <person name="Murat C."/>
            <person name="Riley R."/>
            <person name="Ohm R."/>
            <person name="Sun H."/>
            <person name="Tunlid A."/>
            <person name="Henrissat B."/>
            <person name="Grigoriev I.V."/>
            <person name="Hibbett D.S."/>
            <person name="Martin F."/>
        </authorList>
    </citation>
    <scope>NUCLEOTIDE SEQUENCE [LARGE SCALE GENOMIC DNA]</scope>
    <source>
        <strain evidence="2">LaAM-08-1</strain>
    </source>
</reference>
<dbReference type="AlphaFoldDB" id="A0A0C9YJ54"/>
<protein>
    <submittedName>
        <fullName evidence="1">Uncharacterized protein</fullName>
    </submittedName>
</protein>